<dbReference type="InterPro" id="IPR045851">
    <property type="entry name" value="AMP-bd_C_sf"/>
</dbReference>
<dbReference type="InterPro" id="IPR000873">
    <property type="entry name" value="AMP-dep_synth/lig_dom"/>
</dbReference>
<keyword evidence="3" id="KW-0276">Fatty acid metabolism</keyword>
<dbReference type="PANTHER" id="PTHR43272">
    <property type="entry name" value="LONG-CHAIN-FATTY-ACID--COA LIGASE"/>
    <property type="match status" value="1"/>
</dbReference>
<feature type="domain" description="AMP-dependent synthetase/ligase" evidence="7">
    <location>
        <begin position="16"/>
        <end position="437"/>
    </location>
</feature>
<evidence type="ECO:0000313" key="8">
    <source>
        <dbReference type="EMBL" id="MBB3726470.1"/>
    </source>
</evidence>
<comment type="similarity">
    <text evidence="1">Belongs to the ATP-dependent AMP-binding enzyme family.</text>
</comment>
<evidence type="ECO:0000256" key="6">
    <source>
        <dbReference type="ARBA" id="ARBA00032875"/>
    </source>
</evidence>
<dbReference type="GO" id="GO:0016020">
    <property type="term" value="C:membrane"/>
    <property type="evidence" value="ECO:0007669"/>
    <property type="project" value="TreeGrafter"/>
</dbReference>
<gene>
    <name evidence="8" type="ORF">FHR33_002330</name>
</gene>
<dbReference type="PANTHER" id="PTHR43272:SF32">
    <property type="entry name" value="AMP-DEPENDENT SYNTHETASE_LIGASE DOMAIN-CONTAINING PROTEIN"/>
    <property type="match status" value="1"/>
</dbReference>
<name>A0A7W5V2R8_9ACTN</name>
<keyword evidence="9" id="KW-1185">Reference proteome</keyword>
<dbReference type="Pfam" id="PF00501">
    <property type="entry name" value="AMP-binding"/>
    <property type="match status" value="1"/>
</dbReference>
<dbReference type="PROSITE" id="PS00455">
    <property type="entry name" value="AMP_BINDING"/>
    <property type="match status" value="1"/>
</dbReference>
<dbReference type="GeneID" id="95388832"/>
<evidence type="ECO:0000256" key="2">
    <source>
        <dbReference type="ARBA" id="ARBA00022598"/>
    </source>
</evidence>
<dbReference type="Gene3D" id="3.40.50.12780">
    <property type="entry name" value="N-terminal domain of ligase-like"/>
    <property type="match status" value="1"/>
</dbReference>
<evidence type="ECO:0000256" key="3">
    <source>
        <dbReference type="ARBA" id="ARBA00022832"/>
    </source>
</evidence>
<evidence type="ECO:0000256" key="1">
    <source>
        <dbReference type="ARBA" id="ARBA00006432"/>
    </source>
</evidence>
<keyword evidence="2 8" id="KW-0436">Ligase</keyword>
<organism evidence="8 9">
    <name type="scientific">Nonomuraea dietziae</name>
    <dbReference type="NCBI Taxonomy" id="65515"/>
    <lineage>
        <taxon>Bacteria</taxon>
        <taxon>Bacillati</taxon>
        <taxon>Actinomycetota</taxon>
        <taxon>Actinomycetes</taxon>
        <taxon>Streptosporangiales</taxon>
        <taxon>Streptosporangiaceae</taxon>
        <taxon>Nonomuraea</taxon>
    </lineage>
</organism>
<evidence type="ECO:0000313" key="9">
    <source>
        <dbReference type="Proteomes" id="UP000579945"/>
    </source>
</evidence>
<dbReference type="Proteomes" id="UP000579945">
    <property type="component" value="Unassembled WGS sequence"/>
</dbReference>
<keyword evidence="4" id="KW-0443">Lipid metabolism</keyword>
<dbReference type="RefSeq" id="WP_183645919.1">
    <property type="nucleotide sequence ID" value="NZ_BAAAXX010000096.1"/>
</dbReference>
<proteinExistence type="inferred from homology"/>
<reference evidence="8 9" key="1">
    <citation type="submission" date="2020-08" db="EMBL/GenBank/DDBJ databases">
        <title>Sequencing the genomes of 1000 actinobacteria strains.</title>
        <authorList>
            <person name="Klenk H.-P."/>
        </authorList>
    </citation>
    <scope>NUCLEOTIDE SEQUENCE [LARGE SCALE GENOMIC DNA]</scope>
    <source>
        <strain evidence="8 9">DSM 44320</strain>
    </source>
</reference>
<evidence type="ECO:0000256" key="5">
    <source>
        <dbReference type="ARBA" id="ARBA00024484"/>
    </source>
</evidence>
<accession>A0A7W5V2R8</accession>
<comment type="catalytic activity">
    <reaction evidence="5">
        <text>a long-chain fatty acid + ATP + CoA = a long-chain fatty acyl-CoA + AMP + diphosphate</text>
        <dbReference type="Rhea" id="RHEA:15421"/>
        <dbReference type="ChEBI" id="CHEBI:30616"/>
        <dbReference type="ChEBI" id="CHEBI:33019"/>
        <dbReference type="ChEBI" id="CHEBI:57287"/>
        <dbReference type="ChEBI" id="CHEBI:57560"/>
        <dbReference type="ChEBI" id="CHEBI:83139"/>
        <dbReference type="ChEBI" id="CHEBI:456215"/>
        <dbReference type="EC" id="6.2.1.3"/>
    </reaction>
    <physiologicalReaction direction="left-to-right" evidence="5">
        <dbReference type="Rhea" id="RHEA:15422"/>
    </physiologicalReaction>
</comment>
<comment type="caution">
    <text evidence="8">The sequence shown here is derived from an EMBL/GenBank/DDBJ whole genome shotgun (WGS) entry which is preliminary data.</text>
</comment>
<dbReference type="EMBL" id="JACIBV010000001">
    <property type="protein sequence ID" value="MBB3726470.1"/>
    <property type="molecule type" value="Genomic_DNA"/>
</dbReference>
<dbReference type="InterPro" id="IPR020845">
    <property type="entry name" value="AMP-binding_CS"/>
</dbReference>
<evidence type="ECO:0000259" key="7">
    <source>
        <dbReference type="Pfam" id="PF00501"/>
    </source>
</evidence>
<dbReference type="AlphaFoldDB" id="A0A7W5V2R8"/>
<evidence type="ECO:0000256" key="4">
    <source>
        <dbReference type="ARBA" id="ARBA00023098"/>
    </source>
</evidence>
<dbReference type="Gene3D" id="3.30.300.30">
    <property type="match status" value="1"/>
</dbReference>
<dbReference type="SUPFAM" id="SSF56801">
    <property type="entry name" value="Acetyl-CoA synthetase-like"/>
    <property type="match status" value="1"/>
</dbReference>
<protein>
    <recommendedName>
        <fullName evidence="6">Acyl-CoA synthetase</fullName>
    </recommendedName>
</protein>
<dbReference type="InterPro" id="IPR042099">
    <property type="entry name" value="ANL_N_sf"/>
</dbReference>
<dbReference type="GO" id="GO:0004467">
    <property type="term" value="F:long-chain fatty acid-CoA ligase activity"/>
    <property type="evidence" value="ECO:0007669"/>
    <property type="project" value="UniProtKB-EC"/>
</dbReference>
<sequence length="610" mass="68018">MTMTATRTQTIATRVRRRAEESPGAVAMRYKDFGIWKEAGWLTYWTHVELVAHALMALGVQPGDRVAVHSENRPEWLYADLATVAIRGITVGLYPTNPPAEVAYLLSNSGAKILIAEDQEQVDKALAVIDECPDLERIVYLEPRGIRGRYDDPRLMSWEELLAMGAERAGPLEERMASAEPGDVMTLIYTSGTTGPPKGVMLTVANVEFAVRTLVENGGFTSPPPSERDLIVSYLPLCHVAERAFTVWFNSAAGVQVNFAESIDTVQANLREVQPTILFGVPRIWEKILAQVNIKIDSASPLKRLTTRLWLRVADRIGDTLVRTGGRHTMGTRALYGLGWLMCYRSLRERLGMRRVRYAASGAAPIAPDVLKFYMGIGVAMHEVYGMSENTAIATGNRPGRIRLGTVGEPQEGVELRIDELTGEILTRHPGTFAGYWRNPRATADVLDEDGWLHTGDVGEWVEGTHVRITDRMKDILITAGGKNVAPSEMENALKASPYIKEAVVIGDQRPYLVALIGIELDTVGEWARRRGLSYTTYRDLSEKSEVRELVQGIVDEVNQRFARVEQVRRFAFLPKELDHEDGELTATQKVKRSAIAKLFEELVEGMYRR</sequence>
<dbReference type="Pfam" id="PF23562">
    <property type="entry name" value="AMP-binding_C_3"/>
    <property type="match status" value="1"/>
</dbReference>